<evidence type="ECO:0000256" key="2">
    <source>
        <dbReference type="ARBA" id="ARBA00022670"/>
    </source>
</evidence>
<evidence type="ECO:0000259" key="9">
    <source>
        <dbReference type="Pfam" id="PF01435"/>
    </source>
</evidence>
<keyword evidence="5" id="KW-0862">Zinc</keyword>
<dbReference type="GO" id="GO:0004222">
    <property type="term" value="F:metalloendopeptidase activity"/>
    <property type="evidence" value="ECO:0007669"/>
    <property type="project" value="InterPro"/>
</dbReference>
<dbReference type="Pfam" id="PF13432">
    <property type="entry name" value="TPR_16"/>
    <property type="match status" value="1"/>
</dbReference>
<proteinExistence type="predicted"/>
<dbReference type="HOGENOM" id="CLU_030556_2_0_7"/>
<feature type="signal peptide" evidence="8">
    <location>
        <begin position="1"/>
        <end position="24"/>
    </location>
</feature>
<sequence length="470" mass="51816">MHVLRWALIAVALTGLLFSGPVQGALLGDFTIQDEVELGREVNQFVRSHFDLLNDPVVAEYVRSVTERIESHLPPQPFPISVTVVNDESLNAFAAPAGYMFVHTGLLLHLESEAQLAGVIAHELAHVTQRHIARNIERSQLINLGTLAGMLAGVFLGGGGEGSEALAMGSLAGGQAAALKYSREDEREADQIGVHYLQNAGYPVQGMVEAFEVIRKRKWFSGHSLPTYLSTHPGVGERIAALQGRVEGESSGSSSLQSGTSRFERIQMLVRARYTDPSSALVAFNDTQSEQDTCMLALGRAIALERLQRVEEAGQAYERALDCAPDDPLVQREAGHFMYLQGKLDRARRLLKAALDQRHTDTRAMFWYAQTLAQAGDPEHSIRIGEEVVRREPRNARAHAFLGRLQGQRGKLFEAHLHLAYAALYGHGASQLPFHIQKTKEMAHSEKQRQRLSSLQEAVAESKKLEKLTP</sequence>
<evidence type="ECO:0000256" key="3">
    <source>
        <dbReference type="ARBA" id="ARBA00022723"/>
    </source>
</evidence>
<keyword evidence="2" id="KW-0645">Protease</keyword>
<evidence type="ECO:0000256" key="1">
    <source>
        <dbReference type="ARBA" id="ARBA00001947"/>
    </source>
</evidence>
<evidence type="ECO:0000313" key="10">
    <source>
        <dbReference type="EMBL" id="ACV68135.1"/>
    </source>
</evidence>
<reference evidence="11" key="1">
    <citation type="submission" date="2009-09" db="EMBL/GenBank/DDBJ databases">
        <title>The complete chromosome of Desulfohalobium retbaense DSM 5692.</title>
        <authorList>
            <consortium name="US DOE Joint Genome Institute (JGI-PGF)"/>
            <person name="Lucas S."/>
            <person name="Copeland A."/>
            <person name="Lapidus A."/>
            <person name="Glavina del Rio T."/>
            <person name="Dalin E."/>
            <person name="Tice H."/>
            <person name="Bruce D."/>
            <person name="Goodwin L."/>
            <person name="Pitluck S."/>
            <person name="Kyrpides N."/>
            <person name="Mavromatis K."/>
            <person name="Ivanova N."/>
            <person name="Mikhailova N."/>
            <person name="Munk A.C."/>
            <person name="Brettin T."/>
            <person name="Detter J.C."/>
            <person name="Han C."/>
            <person name="Tapia R."/>
            <person name="Larimer F."/>
            <person name="Land M."/>
            <person name="Hauser L."/>
            <person name="Markowitz V."/>
            <person name="Cheng J.-F."/>
            <person name="Hugenholtz P."/>
            <person name="Woyke T."/>
            <person name="Wu D."/>
            <person name="Spring S."/>
            <person name="Klenk H.-P."/>
            <person name="Eisen J.A."/>
        </authorList>
    </citation>
    <scope>NUCLEOTIDE SEQUENCE [LARGE SCALE GENOMIC DNA]</scope>
    <source>
        <strain evidence="11">DSM 5692</strain>
    </source>
</reference>
<dbReference type="EMBL" id="CP001734">
    <property type="protein sequence ID" value="ACV68135.1"/>
    <property type="molecule type" value="Genomic_DNA"/>
</dbReference>
<evidence type="ECO:0000313" key="11">
    <source>
        <dbReference type="Proteomes" id="UP000001052"/>
    </source>
</evidence>
<keyword evidence="8" id="KW-0732">Signal</keyword>
<dbReference type="STRING" id="485915.Dret_0844"/>
<comment type="cofactor">
    <cofactor evidence="1">
        <name>Zn(2+)</name>
        <dbReference type="ChEBI" id="CHEBI:29105"/>
    </cofactor>
</comment>
<protein>
    <submittedName>
        <fullName evidence="10">Peptidase M48 Ste24p</fullName>
    </submittedName>
</protein>
<feature type="domain" description="Peptidase M48" evidence="9">
    <location>
        <begin position="62"/>
        <end position="245"/>
    </location>
</feature>
<name>C8X138_DESRD</name>
<dbReference type="PANTHER" id="PTHR22726">
    <property type="entry name" value="METALLOENDOPEPTIDASE OMA1"/>
    <property type="match status" value="1"/>
</dbReference>
<evidence type="ECO:0000256" key="6">
    <source>
        <dbReference type="ARBA" id="ARBA00023049"/>
    </source>
</evidence>
<dbReference type="OrthoDB" id="9810445at2"/>
<accession>C8X138</accession>
<dbReference type="Pfam" id="PF14559">
    <property type="entry name" value="TPR_19"/>
    <property type="match status" value="1"/>
</dbReference>
<gene>
    <name evidence="10" type="ordered locus">Dret_0844</name>
</gene>
<evidence type="ECO:0000256" key="8">
    <source>
        <dbReference type="SAM" id="SignalP"/>
    </source>
</evidence>
<reference evidence="10 11" key="2">
    <citation type="journal article" date="2010" name="Stand. Genomic Sci.">
        <title>Complete genome sequence of Desulfohalobium retbaense type strain (HR(100)).</title>
        <authorList>
            <person name="Spring S."/>
            <person name="Nolan M."/>
            <person name="Lapidus A."/>
            <person name="Glavina Del Rio T."/>
            <person name="Copeland A."/>
            <person name="Tice H."/>
            <person name="Cheng J.F."/>
            <person name="Lucas S."/>
            <person name="Land M."/>
            <person name="Chen F."/>
            <person name="Bruce D."/>
            <person name="Goodwin L."/>
            <person name="Pitluck S."/>
            <person name="Ivanova N."/>
            <person name="Mavromatis K."/>
            <person name="Mikhailova N."/>
            <person name="Pati A."/>
            <person name="Chen A."/>
            <person name="Palaniappan K."/>
            <person name="Hauser L."/>
            <person name="Chang Y.J."/>
            <person name="Jeffries C.D."/>
            <person name="Munk C."/>
            <person name="Kiss H."/>
            <person name="Chain P."/>
            <person name="Han C."/>
            <person name="Brettin T."/>
            <person name="Detter J.C."/>
            <person name="Schuler E."/>
            <person name="Goker M."/>
            <person name="Rohde M."/>
            <person name="Bristow J."/>
            <person name="Eisen J.A."/>
            <person name="Markowitz V."/>
            <person name="Hugenholtz P."/>
            <person name="Kyrpides N.C."/>
            <person name="Klenk H.P."/>
        </authorList>
    </citation>
    <scope>NUCLEOTIDE SEQUENCE [LARGE SCALE GENOMIC DNA]</scope>
    <source>
        <strain evidence="10 11">DSM 5692</strain>
    </source>
</reference>
<dbReference type="CDD" id="cd07333">
    <property type="entry name" value="M48C_bepA_like"/>
    <property type="match status" value="1"/>
</dbReference>
<dbReference type="InterPro" id="IPR001915">
    <property type="entry name" value="Peptidase_M48"/>
</dbReference>
<dbReference type="GO" id="GO:0016020">
    <property type="term" value="C:membrane"/>
    <property type="evidence" value="ECO:0007669"/>
    <property type="project" value="TreeGrafter"/>
</dbReference>
<evidence type="ECO:0000256" key="4">
    <source>
        <dbReference type="ARBA" id="ARBA00022801"/>
    </source>
</evidence>
<dbReference type="GO" id="GO:0051603">
    <property type="term" value="P:proteolysis involved in protein catabolic process"/>
    <property type="evidence" value="ECO:0007669"/>
    <property type="project" value="TreeGrafter"/>
</dbReference>
<dbReference type="Pfam" id="PF01435">
    <property type="entry name" value="Peptidase_M48"/>
    <property type="match status" value="1"/>
</dbReference>
<dbReference type="PANTHER" id="PTHR22726:SF1">
    <property type="entry name" value="METALLOENDOPEPTIDASE OMA1, MITOCHONDRIAL"/>
    <property type="match status" value="1"/>
</dbReference>
<dbReference type="GO" id="GO:0046872">
    <property type="term" value="F:metal ion binding"/>
    <property type="evidence" value="ECO:0007669"/>
    <property type="project" value="UniProtKB-KW"/>
</dbReference>
<dbReference type="AlphaFoldDB" id="C8X138"/>
<feature type="compositionally biased region" description="Basic and acidic residues" evidence="7">
    <location>
        <begin position="460"/>
        <end position="470"/>
    </location>
</feature>
<evidence type="ECO:0000256" key="7">
    <source>
        <dbReference type="SAM" id="MobiDB-lite"/>
    </source>
</evidence>
<evidence type="ECO:0000256" key="5">
    <source>
        <dbReference type="ARBA" id="ARBA00022833"/>
    </source>
</evidence>
<dbReference type="InterPro" id="IPR011990">
    <property type="entry name" value="TPR-like_helical_dom_sf"/>
</dbReference>
<keyword evidence="4" id="KW-0378">Hydrolase</keyword>
<dbReference type="Gene3D" id="3.30.2010.10">
    <property type="entry name" value="Metalloproteases ('zincins'), catalytic domain"/>
    <property type="match status" value="1"/>
</dbReference>
<dbReference type="KEGG" id="drt:Dret_0844"/>
<dbReference type="eggNOG" id="COG4783">
    <property type="taxonomic scope" value="Bacteria"/>
</dbReference>
<feature type="chain" id="PRO_5002993784" evidence="8">
    <location>
        <begin position="25"/>
        <end position="470"/>
    </location>
</feature>
<dbReference type="RefSeq" id="WP_015751293.1">
    <property type="nucleotide sequence ID" value="NC_013223.1"/>
</dbReference>
<organism evidence="10 11">
    <name type="scientific">Desulfohalobium retbaense (strain ATCC 49708 / DSM 5692 / JCM 16813 / HR100)</name>
    <dbReference type="NCBI Taxonomy" id="485915"/>
    <lineage>
        <taxon>Bacteria</taxon>
        <taxon>Pseudomonadati</taxon>
        <taxon>Thermodesulfobacteriota</taxon>
        <taxon>Desulfovibrionia</taxon>
        <taxon>Desulfovibrionales</taxon>
        <taxon>Desulfohalobiaceae</taxon>
        <taxon>Desulfohalobium</taxon>
    </lineage>
</organism>
<keyword evidence="11" id="KW-1185">Reference proteome</keyword>
<keyword evidence="3" id="KW-0479">Metal-binding</keyword>
<dbReference type="SUPFAM" id="SSF48452">
    <property type="entry name" value="TPR-like"/>
    <property type="match status" value="1"/>
</dbReference>
<dbReference type="InterPro" id="IPR051156">
    <property type="entry name" value="Mito/Outer_Membr_Metalloprot"/>
</dbReference>
<dbReference type="Proteomes" id="UP000001052">
    <property type="component" value="Chromosome"/>
</dbReference>
<dbReference type="Gene3D" id="1.25.40.10">
    <property type="entry name" value="Tetratricopeptide repeat domain"/>
    <property type="match status" value="1"/>
</dbReference>
<feature type="region of interest" description="Disordered" evidence="7">
    <location>
        <begin position="447"/>
        <end position="470"/>
    </location>
</feature>
<keyword evidence="6" id="KW-0482">Metalloprotease</keyword>